<name>A0A8S3ZE19_9EUPU</name>
<feature type="compositionally biased region" description="Basic and acidic residues" evidence="1">
    <location>
        <begin position="43"/>
        <end position="52"/>
    </location>
</feature>
<evidence type="ECO:0000313" key="2">
    <source>
        <dbReference type="EMBL" id="CAG5125272.1"/>
    </source>
</evidence>
<gene>
    <name evidence="2" type="ORF">CUNI_LOCUS10830</name>
</gene>
<evidence type="ECO:0000313" key="3">
    <source>
        <dbReference type="Proteomes" id="UP000678393"/>
    </source>
</evidence>
<feature type="region of interest" description="Disordered" evidence="1">
    <location>
        <begin position="1"/>
        <end position="52"/>
    </location>
</feature>
<accession>A0A8S3ZE19</accession>
<keyword evidence="3" id="KW-1185">Reference proteome</keyword>
<feature type="compositionally biased region" description="Acidic residues" evidence="1">
    <location>
        <begin position="1"/>
        <end position="27"/>
    </location>
</feature>
<evidence type="ECO:0000256" key="1">
    <source>
        <dbReference type="SAM" id="MobiDB-lite"/>
    </source>
</evidence>
<proteinExistence type="predicted"/>
<dbReference type="Proteomes" id="UP000678393">
    <property type="component" value="Unassembled WGS sequence"/>
</dbReference>
<reference evidence="2" key="1">
    <citation type="submission" date="2021-04" db="EMBL/GenBank/DDBJ databases">
        <authorList>
            <consortium name="Molecular Ecology Group"/>
        </authorList>
    </citation>
    <scope>NUCLEOTIDE SEQUENCE</scope>
</reference>
<protein>
    <submittedName>
        <fullName evidence="2">Uncharacterized protein</fullName>
    </submittedName>
</protein>
<comment type="caution">
    <text evidence="2">The sequence shown here is derived from an EMBL/GenBank/DDBJ whole genome shotgun (WGS) entry which is preliminary data.</text>
</comment>
<dbReference type="EMBL" id="CAJHNH020002001">
    <property type="protein sequence ID" value="CAG5125272.1"/>
    <property type="molecule type" value="Genomic_DNA"/>
</dbReference>
<organism evidence="2 3">
    <name type="scientific">Candidula unifasciata</name>
    <dbReference type="NCBI Taxonomy" id="100452"/>
    <lineage>
        <taxon>Eukaryota</taxon>
        <taxon>Metazoa</taxon>
        <taxon>Spiralia</taxon>
        <taxon>Lophotrochozoa</taxon>
        <taxon>Mollusca</taxon>
        <taxon>Gastropoda</taxon>
        <taxon>Heterobranchia</taxon>
        <taxon>Euthyneura</taxon>
        <taxon>Panpulmonata</taxon>
        <taxon>Eupulmonata</taxon>
        <taxon>Stylommatophora</taxon>
        <taxon>Helicina</taxon>
        <taxon>Helicoidea</taxon>
        <taxon>Geomitridae</taxon>
        <taxon>Candidula</taxon>
    </lineage>
</organism>
<feature type="non-terminal residue" evidence="2">
    <location>
        <position position="1"/>
    </location>
</feature>
<dbReference type="AlphaFoldDB" id="A0A8S3ZE19"/>
<sequence>GSDGSGESDIDLDDDDDDDDAEDDDDIQGIGGGVPLKGQKPVPRGDLDDSDF</sequence>